<dbReference type="Gene3D" id="3.40.50.300">
    <property type="entry name" value="P-loop containing nucleotide triphosphate hydrolases"/>
    <property type="match status" value="3"/>
</dbReference>
<dbReference type="STRING" id="545501.BN997_02530"/>
<dbReference type="InterPro" id="IPR050611">
    <property type="entry name" value="ABCF"/>
</dbReference>
<keyword evidence="1" id="KW-0677">Repeat</keyword>
<protein>
    <submittedName>
        <fullName evidence="6">Putative ABC transporter ATP-binding protein</fullName>
    </submittedName>
</protein>
<evidence type="ECO:0000256" key="4">
    <source>
        <dbReference type="SAM" id="MobiDB-lite"/>
    </source>
</evidence>
<dbReference type="GO" id="GO:0016887">
    <property type="term" value="F:ATP hydrolysis activity"/>
    <property type="evidence" value="ECO:0007669"/>
    <property type="project" value="InterPro"/>
</dbReference>
<accession>A0A0A1MSU6</accession>
<dbReference type="SMART" id="SM00382">
    <property type="entry name" value="AAA"/>
    <property type="match status" value="2"/>
</dbReference>
<evidence type="ECO:0000259" key="5">
    <source>
        <dbReference type="PROSITE" id="PS50893"/>
    </source>
</evidence>
<dbReference type="InterPro" id="IPR003439">
    <property type="entry name" value="ABC_transporter-like_ATP-bd"/>
</dbReference>
<evidence type="ECO:0000256" key="2">
    <source>
        <dbReference type="ARBA" id="ARBA00022741"/>
    </source>
</evidence>
<sequence length="483" mass="55057">MQNIQFEIKDVELTYLDKDIFSIERLAVHFMDRIGIVGPNGAGKTSLLRLLAGEIEPTKGKIHRHASFTYLKQMEFPGEEQADPKVLGKLQVPNIEEGISGGEQTKIKIAQLLAAYNEALLIDEPTTHLDQQGIRYLRRELENYYGTLMLISHDRKLLDQLVTTIWEIRDGEIHVYSGNYTEYEEQKALEEYLQQEAHEQYLKEKARLEAAAQDKMQKAAKMTKGAKANARKKEGTDRRLASKPKDVSQKAMQKSAKAMEKRMDQLEKVDAIQHERPIQFHRSKALELHHSFPVMGNQLTLKAGEKLLLEEVRFQFPLGKKIAITGANGSGKSTLLKAVYERQEGLEISPKVAFGFFDQLAYQEKSDETVLDSLKKTTDYEEGFLRSILHAMYFKGNSIYKKLCHLSGGEAIRLQLCRLFLGSYHILLLDEPTNFLDIQTTKALEAFFKGYPGTIIFVSHDAAFIENTADHVYEIKNKNITEK</sequence>
<dbReference type="AlphaFoldDB" id="A0A0A1MSU6"/>
<reference evidence="6 7" key="1">
    <citation type="submission" date="2014-11" db="EMBL/GenBank/DDBJ databases">
        <authorList>
            <person name="Urmite Genomes Urmite Genomes"/>
        </authorList>
    </citation>
    <scope>NUCLEOTIDE SEQUENCE [LARGE SCALE GENOMIC DNA]</scope>
    <source>
        <strain evidence="6 7">Oc5</strain>
    </source>
</reference>
<dbReference type="PANTHER" id="PTHR19211">
    <property type="entry name" value="ATP-BINDING TRANSPORT PROTEIN-RELATED"/>
    <property type="match status" value="1"/>
</dbReference>
<feature type="domain" description="ABC transporter" evidence="5">
    <location>
        <begin position="6"/>
        <end position="195"/>
    </location>
</feature>
<dbReference type="GO" id="GO:0005524">
    <property type="term" value="F:ATP binding"/>
    <property type="evidence" value="ECO:0007669"/>
    <property type="project" value="UniProtKB-KW"/>
</dbReference>
<evidence type="ECO:0000256" key="1">
    <source>
        <dbReference type="ARBA" id="ARBA00022737"/>
    </source>
</evidence>
<keyword evidence="2" id="KW-0547">Nucleotide-binding</keyword>
<evidence type="ECO:0000313" key="7">
    <source>
        <dbReference type="Proteomes" id="UP000040453"/>
    </source>
</evidence>
<feature type="compositionally biased region" description="Basic and acidic residues" evidence="4">
    <location>
        <begin position="231"/>
        <end position="248"/>
    </location>
</feature>
<dbReference type="InterPro" id="IPR027417">
    <property type="entry name" value="P-loop_NTPase"/>
</dbReference>
<dbReference type="EMBL" id="CDGG01000001">
    <property type="protein sequence ID" value="CEI82647.1"/>
    <property type="molecule type" value="Genomic_DNA"/>
</dbReference>
<dbReference type="OrthoDB" id="9760950at2"/>
<dbReference type="InterPro" id="IPR003593">
    <property type="entry name" value="AAA+_ATPase"/>
</dbReference>
<dbReference type="PANTHER" id="PTHR19211:SF100">
    <property type="entry name" value="RIBOSOME PROTECTION PROTEIN VMLR"/>
    <property type="match status" value="1"/>
</dbReference>
<feature type="domain" description="ABC transporter" evidence="5">
    <location>
        <begin position="294"/>
        <end position="483"/>
    </location>
</feature>
<keyword evidence="7" id="KW-1185">Reference proteome</keyword>
<gene>
    <name evidence="6" type="ORF">BN997_02530</name>
</gene>
<keyword evidence="3 6" id="KW-0067">ATP-binding</keyword>
<organism evidence="6 7">
    <name type="scientific">Oceanobacillus oncorhynchi</name>
    <dbReference type="NCBI Taxonomy" id="545501"/>
    <lineage>
        <taxon>Bacteria</taxon>
        <taxon>Bacillati</taxon>
        <taxon>Bacillota</taxon>
        <taxon>Bacilli</taxon>
        <taxon>Bacillales</taxon>
        <taxon>Bacillaceae</taxon>
        <taxon>Oceanobacillus</taxon>
    </lineage>
</organism>
<dbReference type="PROSITE" id="PS50893">
    <property type="entry name" value="ABC_TRANSPORTER_2"/>
    <property type="match status" value="2"/>
</dbReference>
<dbReference type="InterPro" id="IPR017871">
    <property type="entry name" value="ABC_transporter-like_CS"/>
</dbReference>
<dbReference type="Proteomes" id="UP000040453">
    <property type="component" value="Unassembled WGS sequence"/>
</dbReference>
<evidence type="ECO:0000256" key="3">
    <source>
        <dbReference type="ARBA" id="ARBA00022840"/>
    </source>
</evidence>
<dbReference type="PROSITE" id="PS00211">
    <property type="entry name" value="ABC_TRANSPORTER_1"/>
    <property type="match status" value="1"/>
</dbReference>
<evidence type="ECO:0000313" key="6">
    <source>
        <dbReference type="EMBL" id="CEI82647.1"/>
    </source>
</evidence>
<dbReference type="SUPFAM" id="SSF52540">
    <property type="entry name" value="P-loop containing nucleoside triphosphate hydrolases"/>
    <property type="match status" value="2"/>
</dbReference>
<feature type="region of interest" description="Disordered" evidence="4">
    <location>
        <begin position="221"/>
        <end position="251"/>
    </location>
</feature>
<dbReference type="NCBIfam" id="NF000355">
    <property type="entry name" value="ribo_prot_ABC_F"/>
    <property type="match status" value="1"/>
</dbReference>
<dbReference type="Pfam" id="PF00005">
    <property type="entry name" value="ABC_tran"/>
    <property type="match status" value="2"/>
</dbReference>
<dbReference type="RefSeq" id="WP_042532622.1">
    <property type="nucleotide sequence ID" value="NZ_CDGG01000001.1"/>
</dbReference>
<proteinExistence type="predicted"/>
<name>A0A0A1MSU6_9BACI</name>
<dbReference type="CDD" id="cd03221">
    <property type="entry name" value="ABCF_EF-3"/>
    <property type="match status" value="2"/>
</dbReference>